<keyword evidence="2" id="KW-0812">Transmembrane</keyword>
<feature type="transmembrane region" description="Helical" evidence="2">
    <location>
        <begin position="12"/>
        <end position="32"/>
    </location>
</feature>
<reference evidence="3 4" key="2">
    <citation type="submission" date="2017-09" db="EMBL/GenBank/DDBJ databases">
        <title>The genome of whitefly Bemisia tabaci, a global crop pest, provides novel insights into virus transmission, host adaptation and insecticide resistance.</title>
        <authorList>
            <person name="Kaur N."/>
            <person name="Kliot A."/>
            <person name="Pinheiro P.V."/>
            <person name="Luan J."/>
            <person name="Zheng Y."/>
            <person name="Liu W."/>
            <person name="Sun H."/>
            <person name="Yang X."/>
            <person name="Xu Y."/>
            <person name="Luo Y."/>
            <person name="Kruse A."/>
            <person name="Fisher T.W."/>
            <person name="Nelson D.R."/>
            <person name="Elimelech M."/>
            <person name="MacCoss M."/>
            <person name="Johnson R."/>
            <person name="Cohen E."/>
            <person name="Hunter W.B."/>
            <person name="Brown J.K."/>
            <person name="Jander G."/>
            <person name="Cilia M."/>
            <person name="Douglas A.E."/>
            <person name="Ghanim M."/>
            <person name="Simmons A.M."/>
            <person name="Wintermantel W.M."/>
            <person name="Ling K.-S."/>
            <person name="Fei Z."/>
        </authorList>
    </citation>
    <scope>NUCLEOTIDE SEQUENCE [LARGE SCALE GENOMIC DNA]</scope>
    <source>
        <strain evidence="3 4">MEAM1</strain>
    </source>
</reference>
<sequence length="166" mass="19491">MKPFFIKKQKGISLVELLFAIFLISIITNWSIRSWYSHQQKERLLITARSLRIFLNELQANAYWYNRTDFLWVYYHSGTWCIGSGNMELNACEKSKNSIYKPNYKDISLSHFPLKNMAFYGRRNTAQPGHFTLTNSEGCIRLIISKQGRIRLCSQNKKIADLPLCR</sequence>
<reference evidence="4" key="1">
    <citation type="submission" date="2016-06" db="EMBL/GenBank/DDBJ databases">
        <authorList>
            <person name="Chen W."/>
            <person name="Hasegawa D.K."/>
        </authorList>
    </citation>
    <scope>NUCLEOTIDE SEQUENCE [LARGE SCALE GENOMIC DNA]</scope>
    <source>
        <strain evidence="4">MEAM1</strain>
    </source>
</reference>
<dbReference type="Pfam" id="PF07963">
    <property type="entry name" value="N_methyl"/>
    <property type="match status" value="1"/>
</dbReference>
<dbReference type="Proteomes" id="UP000216438">
    <property type="component" value="Chromosome"/>
</dbReference>
<evidence type="ECO:0000256" key="1">
    <source>
        <dbReference type="ARBA" id="ARBA00004167"/>
    </source>
</evidence>
<proteinExistence type="predicted"/>
<keyword evidence="2" id="KW-0472">Membrane</keyword>
<organism evidence="3 4">
    <name type="scientific">Candidatus Hamiltonella defensa</name>
    <name type="common">Bemisia tabaci</name>
    <dbReference type="NCBI Taxonomy" id="672795"/>
    <lineage>
        <taxon>Bacteria</taxon>
        <taxon>Pseudomonadati</taxon>
        <taxon>Pseudomonadota</taxon>
        <taxon>Gammaproteobacteria</taxon>
        <taxon>Enterobacterales</taxon>
        <taxon>Enterobacteriaceae</taxon>
        <taxon>aphid secondary symbionts</taxon>
        <taxon>Candidatus Williamhamiltonella</taxon>
    </lineage>
</organism>
<accession>A0A249DZP2</accession>
<dbReference type="NCBIfam" id="NF007800">
    <property type="entry name" value="PRK10506.1"/>
    <property type="match status" value="1"/>
</dbReference>
<evidence type="ECO:0000313" key="3">
    <source>
        <dbReference type="EMBL" id="ASX27026.1"/>
    </source>
</evidence>
<dbReference type="InterPro" id="IPR012902">
    <property type="entry name" value="N_methyl_site"/>
</dbReference>
<keyword evidence="2" id="KW-1133">Transmembrane helix</keyword>
<protein>
    <submittedName>
        <fullName evidence="3">Prepilin-type N-terminal cleavage/methylation domain-containing protein</fullName>
    </submittedName>
</protein>
<dbReference type="SUPFAM" id="SSF54523">
    <property type="entry name" value="Pili subunits"/>
    <property type="match status" value="1"/>
</dbReference>
<dbReference type="InterPro" id="IPR045584">
    <property type="entry name" value="Pilin-like"/>
</dbReference>
<comment type="subcellular location">
    <subcellularLocation>
        <location evidence="1">Membrane</location>
        <topology evidence="1">Single-pass membrane protein</topology>
    </subcellularLocation>
</comment>
<dbReference type="RefSeq" id="WP_029588927.1">
    <property type="nucleotide sequence ID" value="NZ_CP016303.1"/>
</dbReference>
<dbReference type="EMBL" id="CP016303">
    <property type="protein sequence ID" value="ASX27026.1"/>
    <property type="molecule type" value="Genomic_DNA"/>
</dbReference>
<evidence type="ECO:0000313" key="4">
    <source>
        <dbReference type="Proteomes" id="UP000216438"/>
    </source>
</evidence>
<dbReference type="AlphaFoldDB" id="A0A249DZP2"/>
<gene>
    <name evidence="3" type="ORF">BA171_03755</name>
</gene>
<evidence type="ECO:0000256" key="2">
    <source>
        <dbReference type="SAM" id="Phobius"/>
    </source>
</evidence>
<dbReference type="GO" id="GO:0016020">
    <property type="term" value="C:membrane"/>
    <property type="evidence" value="ECO:0007669"/>
    <property type="project" value="UniProtKB-SubCell"/>
</dbReference>
<name>A0A249DZP2_9ENTR</name>